<feature type="region of interest" description="Disordered" evidence="1">
    <location>
        <begin position="74"/>
        <end position="105"/>
    </location>
</feature>
<gene>
    <name evidence="2" type="ORF">C475_17793</name>
</gene>
<dbReference type="EMBL" id="AOIU01000036">
    <property type="protein sequence ID" value="ELZ22389.1"/>
    <property type="molecule type" value="Genomic_DNA"/>
</dbReference>
<reference evidence="2 3" key="1">
    <citation type="journal article" date="2014" name="PLoS Genet.">
        <title>Phylogenetically driven sequencing of extremely halophilic archaea reveals strategies for static and dynamic osmo-response.</title>
        <authorList>
            <person name="Becker E.A."/>
            <person name="Seitzer P.M."/>
            <person name="Tritt A."/>
            <person name="Larsen D."/>
            <person name="Krusor M."/>
            <person name="Yao A.I."/>
            <person name="Wu D."/>
            <person name="Madern D."/>
            <person name="Eisen J.A."/>
            <person name="Darling A.E."/>
            <person name="Facciotti M.T."/>
        </authorList>
    </citation>
    <scope>NUCLEOTIDE SEQUENCE [LARGE SCALE GENOMIC DNA]</scope>
    <source>
        <strain evidence="2 3">2-9-1</strain>
    </source>
</reference>
<accession>M0CKI5</accession>
<proteinExistence type="predicted"/>
<dbReference type="SUPFAM" id="SSF46785">
    <property type="entry name" value="Winged helix' DNA-binding domain"/>
    <property type="match status" value="1"/>
</dbReference>
<dbReference type="OrthoDB" id="285635at2157"/>
<protein>
    <submittedName>
        <fullName evidence="2">PhiH1 repressor-like protein</fullName>
    </submittedName>
</protein>
<evidence type="ECO:0000313" key="2">
    <source>
        <dbReference type="EMBL" id="ELZ22389.1"/>
    </source>
</evidence>
<organism evidence="2 3">
    <name type="scientific">Halosimplex carlsbadense 2-9-1</name>
    <dbReference type="NCBI Taxonomy" id="797114"/>
    <lineage>
        <taxon>Archaea</taxon>
        <taxon>Methanobacteriati</taxon>
        <taxon>Methanobacteriota</taxon>
        <taxon>Stenosarchaea group</taxon>
        <taxon>Halobacteria</taxon>
        <taxon>Halobacteriales</taxon>
        <taxon>Haloarculaceae</taxon>
        <taxon>Halosimplex</taxon>
    </lineage>
</organism>
<keyword evidence="3" id="KW-1185">Reference proteome</keyword>
<dbReference type="InterPro" id="IPR036388">
    <property type="entry name" value="WH-like_DNA-bd_sf"/>
</dbReference>
<evidence type="ECO:0000313" key="3">
    <source>
        <dbReference type="Proteomes" id="UP000011626"/>
    </source>
</evidence>
<evidence type="ECO:0000256" key="1">
    <source>
        <dbReference type="SAM" id="MobiDB-lite"/>
    </source>
</evidence>
<dbReference type="eggNOG" id="arCOG03923">
    <property type="taxonomic scope" value="Archaea"/>
</dbReference>
<name>M0CKI5_9EURY</name>
<dbReference type="InterPro" id="IPR036390">
    <property type="entry name" value="WH_DNA-bd_sf"/>
</dbReference>
<dbReference type="Gene3D" id="1.10.10.10">
    <property type="entry name" value="Winged helix-like DNA-binding domain superfamily/Winged helix DNA-binding domain"/>
    <property type="match status" value="1"/>
</dbReference>
<dbReference type="STRING" id="797114.C475_17793"/>
<dbReference type="AlphaFoldDB" id="M0CKI5"/>
<feature type="compositionally biased region" description="Acidic residues" evidence="1">
    <location>
        <begin position="76"/>
        <end position="93"/>
    </location>
</feature>
<dbReference type="Proteomes" id="UP000011626">
    <property type="component" value="Unassembled WGS sequence"/>
</dbReference>
<sequence>MRYSGDWMVLADDRILEYIRKNEAAGSTEMANGDYVRYSQSYISRRCKKMVERGLLREVGSGVYMITERGEKYLDGEIDTSEDVPDEIPESEDNGPSAGNNHEEV</sequence>
<dbReference type="RefSeq" id="WP_006885225.1">
    <property type="nucleotide sequence ID" value="NZ_AOIU01000036.1"/>
</dbReference>
<comment type="caution">
    <text evidence="2">The sequence shown here is derived from an EMBL/GenBank/DDBJ whole genome shotgun (WGS) entry which is preliminary data.</text>
</comment>